<dbReference type="AlphaFoldDB" id="A0A381XUC4"/>
<dbReference type="Pfam" id="PF13715">
    <property type="entry name" value="CarbopepD_reg_2"/>
    <property type="match status" value="1"/>
</dbReference>
<gene>
    <name evidence="1" type="ORF">METZ01_LOCUS121213</name>
</gene>
<dbReference type="EMBL" id="UINC01016416">
    <property type="protein sequence ID" value="SVA68359.1"/>
    <property type="molecule type" value="Genomic_DNA"/>
</dbReference>
<protein>
    <recommendedName>
        <fullName evidence="2">TonB-dependent receptor plug domain-containing protein</fullName>
    </recommendedName>
</protein>
<feature type="non-terminal residue" evidence="1">
    <location>
        <position position="99"/>
    </location>
</feature>
<accession>A0A381XUC4</accession>
<proteinExistence type="predicted"/>
<evidence type="ECO:0008006" key="2">
    <source>
        <dbReference type="Google" id="ProtNLM"/>
    </source>
</evidence>
<dbReference type="SUPFAM" id="SSF49464">
    <property type="entry name" value="Carboxypeptidase regulatory domain-like"/>
    <property type="match status" value="1"/>
</dbReference>
<reference evidence="1" key="1">
    <citation type="submission" date="2018-05" db="EMBL/GenBank/DDBJ databases">
        <authorList>
            <person name="Lanie J.A."/>
            <person name="Ng W.-L."/>
            <person name="Kazmierczak K.M."/>
            <person name="Andrzejewski T.M."/>
            <person name="Davidsen T.M."/>
            <person name="Wayne K.J."/>
            <person name="Tettelin H."/>
            <person name="Glass J.I."/>
            <person name="Rusch D."/>
            <person name="Podicherti R."/>
            <person name="Tsui H.-C.T."/>
            <person name="Winkler M.E."/>
        </authorList>
    </citation>
    <scope>NUCLEOTIDE SEQUENCE</scope>
</reference>
<name>A0A381XUC4_9ZZZZ</name>
<organism evidence="1">
    <name type="scientific">marine metagenome</name>
    <dbReference type="NCBI Taxonomy" id="408172"/>
    <lineage>
        <taxon>unclassified sequences</taxon>
        <taxon>metagenomes</taxon>
        <taxon>ecological metagenomes</taxon>
    </lineage>
</organism>
<dbReference type="Gene3D" id="2.60.40.1120">
    <property type="entry name" value="Carboxypeptidase-like, regulatory domain"/>
    <property type="match status" value="1"/>
</dbReference>
<dbReference type="InterPro" id="IPR008969">
    <property type="entry name" value="CarboxyPept-like_regulatory"/>
</dbReference>
<evidence type="ECO:0000313" key="1">
    <source>
        <dbReference type="EMBL" id="SVA68359.1"/>
    </source>
</evidence>
<sequence length="99" mass="10683">MNSKEDVNSMKIKMKLTFLITCILGIQIMVAQTTQVSGKITDAETGDPLIVAQVFVKGTFVGTTTDDQGAFTIEANAGDILMVAYIGYKTKEVVFEEGV</sequence>